<sequence>DQQTVQQNAIISLTAILRPFAEATELLGGSKYFTISFMYGVITVIEQGLLSLARTSNTDFDSSDNIFEDDIIYVDESQENYESYEKCRRININNLQNYENLKEKINKEAMLAMLLDLRCKPLSFMSESLKNETFELLKTKYKKSQVLYGVEENNNLQNHSNFLLASMFHNRCPRLEVSDYLGVQEILWNQCSLTWWRNNQARFSVLSKLARKYLAIPATSTASERLFSDAGNTMTKTSLLPTTFEHLV</sequence>
<comment type="caution">
    <text evidence="1">The sequence shown here is derived from an EMBL/GenBank/DDBJ whole genome shotgun (WGS) entry which is preliminary data.</text>
</comment>
<evidence type="ECO:0000313" key="2">
    <source>
        <dbReference type="Proteomes" id="UP000789920"/>
    </source>
</evidence>
<reference evidence="1" key="1">
    <citation type="submission" date="2021-06" db="EMBL/GenBank/DDBJ databases">
        <authorList>
            <person name="Kallberg Y."/>
            <person name="Tangrot J."/>
            <person name="Rosling A."/>
        </authorList>
    </citation>
    <scope>NUCLEOTIDE SEQUENCE</scope>
    <source>
        <strain evidence="1">MA461A</strain>
    </source>
</reference>
<feature type="non-terminal residue" evidence="1">
    <location>
        <position position="1"/>
    </location>
</feature>
<accession>A0ACA9QHD6</accession>
<protein>
    <submittedName>
        <fullName evidence="1">15845_t:CDS:1</fullName>
    </submittedName>
</protein>
<organism evidence="1 2">
    <name type="scientific">Racocetra persica</name>
    <dbReference type="NCBI Taxonomy" id="160502"/>
    <lineage>
        <taxon>Eukaryota</taxon>
        <taxon>Fungi</taxon>
        <taxon>Fungi incertae sedis</taxon>
        <taxon>Mucoromycota</taxon>
        <taxon>Glomeromycotina</taxon>
        <taxon>Glomeromycetes</taxon>
        <taxon>Diversisporales</taxon>
        <taxon>Gigasporaceae</taxon>
        <taxon>Racocetra</taxon>
    </lineage>
</organism>
<keyword evidence="2" id="KW-1185">Reference proteome</keyword>
<dbReference type="Proteomes" id="UP000789920">
    <property type="component" value="Unassembled WGS sequence"/>
</dbReference>
<gene>
    <name evidence="1" type="ORF">RPERSI_LOCUS14374</name>
</gene>
<proteinExistence type="predicted"/>
<name>A0ACA9QHD6_9GLOM</name>
<dbReference type="EMBL" id="CAJVQC010033024">
    <property type="protein sequence ID" value="CAG8752810.1"/>
    <property type="molecule type" value="Genomic_DNA"/>
</dbReference>
<evidence type="ECO:0000313" key="1">
    <source>
        <dbReference type="EMBL" id="CAG8752810.1"/>
    </source>
</evidence>